<dbReference type="InterPro" id="IPR050925">
    <property type="entry name" value="Rhomboid_protease_S54"/>
</dbReference>
<dbReference type="EMBL" id="UINC01006800">
    <property type="protein sequence ID" value="SVA29713.1"/>
    <property type="molecule type" value="Genomic_DNA"/>
</dbReference>
<dbReference type="Gene3D" id="1.20.1540.10">
    <property type="entry name" value="Rhomboid-like"/>
    <property type="match status" value="1"/>
</dbReference>
<organism evidence="9">
    <name type="scientific">marine metagenome</name>
    <dbReference type="NCBI Taxonomy" id="408172"/>
    <lineage>
        <taxon>unclassified sequences</taxon>
        <taxon>metagenomes</taxon>
        <taxon>ecological metagenomes</taxon>
    </lineage>
</organism>
<keyword evidence="3 7" id="KW-0812">Transmembrane</keyword>
<evidence type="ECO:0000259" key="8">
    <source>
        <dbReference type="Pfam" id="PF01694"/>
    </source>
</evidence>
<evidence type="ECO:0000256" key="6">
    <source>
        <dbReference type="ARBA" id="ARBA00023136"/>
    </source>
</evidence>
<proteinExistence type="inferred from homology"/>
<feature type="transmembrane region" description="Helical" evidence="7">
    <location>
        <begin position="97"/>
        <end position="117"/>
    </location>
</feature>
<comment type="similarity">
    <text evidence="2">Belongs to the peptidase S54 family.</text>
</comment>
<evidence type="ECO:0000256" key="7">
    <source>
        <dbReference type="SAM" id="Phobius"/>
    </source>
</evidence>
<sequence>MIPLKDENPTKNFPLITIIFIISNTLIFLYQISQPMGTITTFATFGLIPAHLIESPISTYPTIYSSMFIHSGIGHLAGNMLYLWIFGNNIEDVLGRFRFVIFYLVCGTIASMGHIFTDLQSDIPMVGASGAISGILGAYLILFPFARVKTLVFLGFLITIIRVPAIILLVIWILIQVFSGVVSGDGGVAWFAHIGGFVAGMLLILPFQEIKH</sequence>
<protein>
    <recommendedName>
        <fullName evidence="8">Peptidase S54 rhomboid domain-containing protein</fullName>
    </recommendedName>
</protein>
<evidence type="ECO:0000256" key="2">
    <source>
        <dbReference type="ARBA" id="ARBA00009045"/>
    </source>
</evidence>
<accession>A0A381US94</accession>
<feature type="transmembrane region" description="Helical" evidence="7">
    <location>
        <begin position="187"/>
        <end position="207"/>
    </location>
</feature>
<feature type="transmembrane region" description="Helical" evidence="7">
    <location>
        <begin position="63"/>
        <end position="85"/>
    </location>
</feature>
<keyword evidence="5 7" id="KW-1133">Transmembrane helix</keyword>
<dbReference type="PANTHER" id="PTHR43731:SF14">
    <property type="entry name" value="PRESENILIN-ASSOCIATED RHOMBOID-LIKE PROTEIN, MITOCHONDRIAL"/>
    <property type="match status" value="1"/>
</dbReference>
<feature type="transmembrane region" description="Helical" evidence="7">
    <location>
        <begin position="123"/>
        <end position="143"/>
    </location>
</feature>
<feature type="transmembrane region" description="Helical" evidence="7">
    <location>
        <begin position="150"/>
        <end position="175"/>
    </location>
</feature>
<evidence type="ECO:0000256" key="1">
    <source>
        <dbReference type="ARBA" id="ARBA00004141"/>
    </source>
</evidence>
<keyword evidence="4" id="KW-0378">Hydrolase</keyword>
<evidence type="ECO:0000313" key="9">
    <source>
        <dbReference type="EMBL" id="SVA29713.1"/>
    </source>
</evidence>
<dbReference type="GO" id="GO:0016020">
    <property type="term" value="C:membrane"/>
    <property type="evidence" value="ECO:0007669"/>
    <property type="project" value="UniProtKB-SubCell"/>
</dbReference>
<gene>
    <name evidence="9" type="ORF">METZ01_LOCUS82567</name>
</gene>
<dbReference type="Pfam" id="PF01694">
    <property type="entry name" value="Rhomboid"/>
    <property type="match status" value="1"/>
</dbReference>
<dbReference type="GO" id="GO:0004252">
    <property type="term" value="F:serine-type endopeptidase activity"/>
    <property type="evidence" value="ECO:0007669"/>
    <property type="project" value="InterPro"/>
</dbReference>
<dbReference type="PANTHER" id="PTHR43731">
    <property type="entry name" value="RHOMBOID PROTEASE"/>
    <property type="match status" value="1"/>
</dbReference>
<evidence type="ECO:0000256" key="5">
    <source>
        <dbReference type="ARBA" id="ARBA00022989"/>
    </source>
</evidence>
<dbReference type="InterPro" id="IPR035952">
    <property type="entry name" value="Rhomboid-like_sf"/>
</dbReference>
<keyword evidence="6 7" id="KW-0472">Membrane</keyword>
<dbReference type="SUPFAM" id="SSF144091">
    <property type="entry name" value="Rhomboid-like"/>
    <property type="match status" value="1"/>
</dbReference>
<feature type="domain" description="Peptidase S54 rhomboid" evidence="8">
    <location>
        <begin position="62"/>
        <end position="205"/>
    </location>
</feature>
<reference evidence="9" key="1">
    <citation type="submission" date="2018-05" db="EMBL/GenBank/DDBJ databases">
        <authorList>
            <person name="Lanie J.A."/>
            <person name="Ng W.-L."/>
            <person name="Kazmierczak K.M."/>
            <person name="Andrzejewski T.M."/>
            <person name="Davidsen T.M."/>
            <person name="Wayne K.J."/>
            <person name="Tettelin H."/>
            <person name="Glass J.I."/>
            <person name="Rusch D."/>
            <person name="Podicherti R."/>
            <person name="Tsui H.-C.T."/>
            <person name="Winkler M.E."/>
        </authorList>
    </citation>
    <scope>NUCLEOTIDE SEQUENCE</scope>
</reference>
<feature type="transmembrane region" description="Helical" evidence="7">
    <location>
        <begin position="12"/>
        <end position="32"/>
    </location>
</feature>
<comment type="subcellular location">
    <subcellularLocation>
        <location evidence="1">Membrane</location>
        <topology evidence="1">Multi-pass membrane protein</topology>
    </subcellularLocation>
</comment>
<dbReference type="AlphaFoldDB" id="A0A381US94"/>
<dbReference type="FunFam" id="1.20.1540.10:FF:000027">
    <property type="entry name" value="Rhomboid family intramembrane serine protease"/>
    <property type="match status" value="1"/>
</dbReference>
<evidence type="ECO:0000256" key="3">
    <source>
        <dbReference type="ARBA" id="ARBA00022692"/>
    </source>
</evidence>
<name>A0A381US94_9ZZZZ</name>
<dbReference type="InterPro" id="IPR022764">
    <property type="entry name" value="Peptidase_S54_rhomboid_dom"/>
</dbReference>
<evidence type="ECO:0000256" key="4">
    <source>
        <dbReference type="ARBA" id="ARBA00022801"/>
    </source>
</evidence>